<evidence type="ECO:0000313" key="2">
    <source>
        <dbReference type="Proteomes" id="UP000231926"/>
    </source>
</evidence>
<keyword evidence="2" id="KW-1185">Reference proteome</keyword>
<proteinExistence type="predicted"/>
<evidence type="ECO:0008006" key="3">
    <source>
        <dbReference type="Google" id="ProtNLM"/>
    </source>
</evidence>
<sequence length="260" mass="28253">MIMPNVRSYPLLLLLLVILSTQNCGTVLFLNALQSTNEDNRQESIAKSIVGAMNVGLIHYWPLDGDANDRVGTLHLTAFGTVGPILTIDHNNLPNGAYSYDGIDSWHNSDPAGEPILTGTASFTFSAWVKGKFKPSPGVIFGAGDGLGFQLMDNSSCLQIRVYSTNVGTGVVSNLSPCRAYQEDLWYNVTLTWDLPNNRANLYVGNDLVDSKVYNPNMTPWTSGTPITLGYGTLGGGSQEVTIDEVRIYDRVVPPILFGF</sequence>
<dbReference type="AlphaFoldDB" id="A0A2M9YCF5"/>
<dbReference type="InterPro" id="IPR013320">
    <property type="entry name" value="ConA-like_dom_sf"/>
</dbReference>
<dbReference type="OrthoDB" id="324838at2"/>
<accession>A0A2M9YCF5</accession>
<name>A0A2M9YCF5_9LEPT</name>
<reference evidence="1 2" key="1">
    <citation type="submission" date="2017-07" db="EMBL/GenBank/DDBJ databases">
        <title>Leptospira spp. isolated from tropical soils.</title>
        <authorList>
            <person name="Thibeaux R."/>
            <person name="Iraola G."/>
            <person name="Ferres I."/>
            <person name="Bierque E."/>
            <person name="Girault D."/>
            <person name="Soupe-Gilbert M.-E."/>
            <person name="Picardeau M."/>
            <person name="Goarant C."/>
        </authorList>
    </citation>
    <scope>NUCLEOTIDE SEQUENCE [LARGE SCALE GENOMIC DNA]</scope>
    <source>
        <strain evidence="1 2">FH4-C-A2</strain>
    </source>
</reference>
<dbReference type="Proteomes" id="UP000231926">
    <property type="component" value="Unassembled WGS sequence"/>
</dbReference>
<dbReference type="EMBL" id="NPDR01000003">
    <property type="protein sequence ID" value="PJZ49230.1"/>
    <property type="molecule type" value="Genomic_DNA"/>
</dbReference>
<organism evidence="1 2">
    <name type="scientific">Leptospira saintgironsiae</name>
    <dbReference type="NCBI Taxonomy" id="2023183"/>
    <lineage>
        <taxon>Bacteria</taxon>
        <taxon>Pseudomonadati</taxon>
        <taxon>Spirochaetota</taxon>
        <taxon>Spirochaetia</taxon>
        <taxon>Leptospirales</taxon>
        <taxon>Leptospiraceae</taxon>
        <taxon>Leptospira</taxon>
    </lineage>
</organism>
<dbReference type="Gene3D" id="2.60.120.200">
    <property type="match status" value="1"/>
</dbReference>
<comment type="caution">
    <text evidence="1">The sequence shown here is derived from an EMBL/GenBank/DDBJ whole genome shotgun (WGS) entry which is preliminary data.</text>
</comment>
<dbReference type="Pfam" id="PF13385">
    <property type="entry name" value="Laminin_G_3"/>
    <property type="match status" value="1"/>
</dbReference>
<evidence type="ECO:0000313" key="1">
    <source>
        <dbReference type="EMBL" id="PJZ49230.1"/>
    </source>
</evidence>
<dbReference type="SUPFAM" id="SSF49899">
    <property type="entry name" value="Concanavalin A-like lectins/glucanases"/>
    <property type="match status" value="1"/>
</dbReference>
<protein>
    <recommendedName>
        <fullName evidence="3">LamG-like jellyroll fold domain-containing protein</fullName>
    </recommendedName>
</protein>
<gene>
    <name evidence="1" type="ORF">CH362_07765</name>
</gene>